<feature type="transmembrane region" description="Helical" evidence="6">
    <location>
        <begin position="17"/>
        <end position="38"/>
    </location>
</feature>
<organism evidence="7 8">
    <name type="scientific">Talaromyces amestolkiae</name>
    <dbReference type="NCBI Taxonomy" id="1196081"/>
    <lineage>
        <taxon>Eukaryota</taxon>
        <taxon>Fungi</taxon>
        <taxon>Dikarya</taxon>
        <taxon>Ascomycota</taxon>
        <taxon>Pezizomycotina</taxon>
        <taxon>Eurotiomycetes</taxon>
        <taxon>Eurotiomycetidae</taxon>
        <taxon>Eurotiales</taxon>
        <taxon>Trichocomaceae</taxon>
        <taxon>Talaromyces</taxon>
        <taxon>Talaromyces sect. Talaromyces</taxon>
    </lineage>
</organism>
<keyword evidence="4 6" id="KW-0472">Membrane</keyword>
<protein>
    <recommendedName>
        <fullName evidence="9">DUF1772 domain-containing protein</fullName>
    </recommendedName>
</protein>
<evidence type="ECO:0000256" key="2">
    <source>
        <dbReference type="ARBA" id="ARBA00022692"/>
    </source>
</evidence>
<feature type="transmembrane region" description="Helical" evidence="6">
    <location>
        <begin position="82"/>
        <end position="101"/>
    </location>
</feature>
<comment type="subcellular location">
    <subcellularLocation>
        <location evidence="1">Membrane</location>
        <topology evidence="1">Multi-pass membrane protein</topology>
    </subcellularLocation>
</comment>
<dbReference type="EMBL" id="MIKG01000004">
    <property type="protein sequence ID" value="RAO66828.1"/>
    <property type="molecule type" value="Genomic_DNA"/>
</dbReference>
<accession>A0A364KTF0</accession>
<comment type="similarity">
    <text evidence="5">Belongs to the anthrone oxygenase family.</text>
</comment>
<gene>
    <name evidence="7" type="ORF">BHQ10_002840</name>
</gene>
<dbReference type="AlphaFoldDB" id="A0A364KTF0"/>
<sequence length="157" mass="16973">MPQVTTLVEAAGITSSLFVSGAMLAFSAGGVSTCKLATKQSPGLAAKQWLKVFNRCHHIGTPMIVFSAGCFAWLRYQTNENHFLAAATSCMCIVPYTIVFLRGPEEVLFPAASMEEKTKISPCSDDVERALDRWGCLNLVRSLFPLVGGVTVLLTKI</sequence>
<reference evidence="7 8" key="1">
    <citation type="journal article" date="2017" name="Biotechnol. Biofuels">
        <title>Differential beta-glucosidase expression as a function of carbon source availability in Talaromyces amestolkiae: a genomic and proteomic approach.</title>
        <authorList>
            <person name="de Eugenio L.I."/>
            <person name="Mendez-Liter J.A."/>
            <person name="Nieto-Dominguez M."/>
            <person name="Alonso L."/>
            <person name="Gil-Munoz J."/>
            <person name="Barriuso J."/>
            <person name="Prieto A."/>
            <person name="Martinez M.J."/>
        </authorList>
    </citation>
    <scope>NUCLEOTIDE SEQUENCE [LARGE SCALE GENOMIC DNA]</scope>
    <source>
        <strain evidence="7 8">CIB</strain>
    </source>
</reference>
<dbReference type="PANTHER" id="PTHR35042:SF1">
    <property type="entry name" value="DUF1772-DOMAIN-CONTAINING PROTEIN"/>
    <property type="match status" value="1"/>
</dbReference>
<evidence type="ECO:0008006" key="9">
    <source>
        <dbReference type="Google" id="ProtNLM"/>
    </source>
</evidence>
<keyword evidence="3 6" id="KW-1133">Transmembrane helix</keyword>
<evidence type="ECO:0000313" key="7">
    <source>
        <dbReference type="EMBL" id="RAO66828.1"/>
    </source>
</evidence>
<dbReference type="Pfam" id="PF08592">
    <property type="entry name" value="Anthrone_oxy"/>
    <property type="match status" value="1"/>
</dbReference>
<dbReference type="OrthoDB" id="5954308at2759"/>
<dbReference type="InterPro" id="IPR013901">
    <property type="entry name" value="Anthrone_oxy"/>
</dbReference>
<evidence type="ECO:0000256" key="1">
    <source>
        <dbReference type="ARBA" id="ARBA00004141"/>
    </source>
</evidence>
<evidence type="ECO:0000256" key="4">
    <source>
        <dbReference type="ARBA" id="ARBA00023136"/>
    </source>
</evidence>
<evidence type="ECO:0000256" key="6">
    <source>
        <dbReference type="SAM" id="Phobius"/>
    </source>
</evidence>
<dbReference type="GeneID" id="63792056"/>
<name>A0A364KTF0_TALAM</name>
<evidence type="ECO:0000256" key="5">
    <source>
        <dbReference type="ARBA" id="ARBA00034313"/>
    </source>
</evidence>
<dbReference type="GO" id="GO:0016020">
    <property type="term" value="C:membrane"/>
    <property type="evidence" value="ECO:0007669"/>
    <property type="project" value="UniProtKB-SubCell"/>
</dbReference>
<comment type="caution">
    <text evidence="7">The sequence shown here is derived from an EMBL/GenBank/DDBJ whole genome shotgun (WGS) entry which is preliminary data.</text>
</comment>
<dbReference type="PANTHER" id="PTHR35042">
    <property type="entry name" value="ANTHRONE OXYGENASE ENCC"/>
    <property type="match status" value="1"/>
</dbReference>
<evidence type="ECO:0000313" key="8">
    <source>
        <dbReference type="Proteomes" id="UP000249363"/>
    </source>
</evidence>
<evidence type="ECO:0000256" key="3">
    <source>
        <dbReference type="ARBA" id="ARBA00022989"/>
    </source>
</evidence>
<proteinExistence type="inferred from homology"/>
<keyword evidence="2 6" id="KW-0812">Transmembrane</keyword>
<keyword evidence="8" id="KW-1185">Reference proteome</keyword>
<dbReference type="RefSeq" id="XP_040731344.1">
    <property type="nucleotide sequence ID" value="XM_040875030.1"/>
</dbReference>
<dbReference type="Proteomes" id="UP000249363">
    <property type="component" value="Unassembled WGS sequence"/>
</dbReference>
<feature type="transmembrane region" description="Helical" evidence="6">
    <location>
        <begin position="59"/>
        <end position="76"/>
    </location>
</feature>